<dbReference type="PANTHER" id="PTHR30349:SF64">
    <property type="entry name" value="PROPHAGE INTEGRASE INTD-RELATED"/>
    <property type="match status" value="1"/>
</dbReference>
<reference evidence="7" key="2">
    <citation type="submission" date="2021-04" db="EMBL/GenBank/DDBJ databases">
        <authorList>
            <person name="Gilroy R."/>
        </authorList>
    </citation>
    <scope>NUCLEOTIDE SEQUENCE</scope>
    <source>
        <strain evidence="7">CHK189-11263</strain>
    </source>
</reference>
<dbReference type="Gene3D" id="1.10.150.130">
    <property type="match status" value="1"/>
</dbReference>
<dbReference type="GO" id="GO:0003677">
    <property type="term" value="F:DNA binding"/>
    <property type="evidence" value="ECO:0007669"/>
    <property type="project" value="UniProtKB-UniRule"/>
</dbReference>
<dbReference type="InterPro" id="IPR011010">
    <property type="entry name" value="DNA_brk_join_enz"/>
</dbReference>
<evidence type="ECO:0000256" key="2">
    <source>
        <dbReference type="ARBA" id="ARBA00023125"/>
    </source>
</evidence>
<dbReference type="InterPro" id="IPR002104">
    <property type="entry name" value="Integrase_catalytic"/>
</dbReference>
<protein>
    <submittedName>
        <fullName evidence="7">Site-specific integrase</fullName>
    </submittedName>
</protein>
<dbReference type="InterPro" id="IPR050090">
    <property type="entry name" value="Tyrosine_recombinase_XerCD"/>
</dbReference>
<accession>A0A9D2S5Z5</accession>
<evidence type="ECO:0000259" key="5">
    <source>
        <dbReference type="PROSITE" id="PS51898"/>
    </source>
</evidence>
<dbReference type="CDD" id="cd01189">
    <property type="entry name" value="INT_ICEBs1_C_like"/>
    <property type="match status" value="1"/>
</dbReference>
<evidence type="ECO:0000256" key="4">
    <source>
        <dbReference type="PROSITE-ProRule" id="PRU01248"/>
    </source>
</evidence>
<evidence type="ECO:0000256" key="3">
    <source>
        <dbReference type="ARBA" id="ARBA00023172"/>
    </source>
</evidence>
<feature type="domain" description="Core-binding (CB)" evidence="6">
    <location>
        <begin position="58"/>
        <end position="138"/>
    </location>
</feature>
<dbReference type="PROSITE" id="PS51900">
    <property type="entry name" value="CB"/>
    <property type="match status" value="1"/>
</dbReference>
<dbReference type="AlphaFoldDB" id="A0A9D2S5Z5"/>
<dbReference type="GO" id="GO:0015074">
    <property type="term" value="P:DNA integration"/>
    <property type="evidence" value="ECO:0007669"/>
    <property type="project" value="InterPro"/>
</dbReference>
<sequence length="341" mass="38341">MKTPVAKKLPSGAWRCQVMVDGRRVSITAATEKEAVAQAMQIKAGLKAAQRESSPSQMTVGQAIDRYIESKDSVLSPATVAGYKRIREHALPELMPIKLVLLTQEAVQRAVNKMAREKSPKSVRNAHGLLSAALAAYRPDFILRTTLPQRKRYEPAIPSGDDIGKIMAVAKGTVNELPILLAVWLGLRMSEILGLKWEDVEGEVLHIRRALVDEGEKLTKTYSSQRDLPLPPYIRGLIDAAPRTGDHIIPFTRRGLYSRFQVICKRAGVQHYRFHDLRHINASVMLALGIPNRYAQERMGHATDHMLKTVYQHTMSSEQQHVAQLVDHYFEEKLHTNLHTQ</sequence>
<dbReference type="InterPro" id="IPR010998">
    <property type="entry name" value="Integrase_recombinase_N"/>
</dbReference>
<comment type="similarity">
    <text evidence="1">Belongs to the 'phage' integrase family.</text>
</comment>
<evidence type="ECO:0000313" key="7">
    <source>
        <dbReference type="EMBL" id="HJB57927.1"/>
    </source>
</evidence>
<keyword evidence="3" id="KW-0233">DNA recombination</keyword>
<evidence type="ECO:0000256" key="1">
    <source>
        <dbReference type="ARBA" id="ARBA00008857"/>
    </source>
</evidence>
<dbReference type="PANTHER" id="PTHR30349">
    <property type="entry name" value="PHAGE INTEGRASE-RELATED"/>
    <property type="match status" value="1"/>
</dbReference>
<name>A0A9D2S5Z5_9FIRM</name>
<dbReference type="EMBL" id="DWYC01000088">
    <property type="protein sequence ID" value="HJB57927.1"/>
    <property type="molecule type" value="Genomic_DNA"/>
</dbReference>
<evidence type="ECO:0000259" key="6">
    <source>
        <dbReference type="PROSITE" id="PS51900"/>
    </source>
</evidence>
<organism evidence="7 8">
    <name type="scientific">Candidatus Flavonifractor intestinipullorum</name>
    <dbReference type="NCBI Taxonomy" id="2838587"/>
    <lineage>
        <taxon>Bacteria</taxon>
        <taxon>Bacillati</taxon>
        <taxon>Bacillota</taxon>
        <taxon>Clostridia</taxon>
        <taxon>Eubacteriales</taxon>
        <taxon>Oscillospiraceae</taxon>
        <taxon>Flavonifractor</taxon>
    </lineage>
</organism>
<dbReference type="SUPFAM" id="SSF56349">
    <property type="entry name" value="DNA breaking-rejoining enzymes"/>
    <property type="match status" value="1"/>
</dbReference>
<keyword evidence="2 4" id="KW-0238">DNA-binding</keyword>
<gene>
    <name evidence="7" type="ORF">H9714_10290</name>
</gene>
<dbReference type="GO" id="GO:0006310">
    <property type="term" value="P:DNA recombination"/>
    <property type="evidence" value="ECO:0007669"/>
    <property type="project" value="UniProtKB-KW"/>
</dbReference>
<dbReference type="PROSITE" id="PS51898">
    <property type="entry name" value="TYR_RECOMBINASE"/>
    <property type="match status" value="1"/>
</dbReference>
<feature type="domain" description="Tyr recombinase" evidence="5">
    <location>
        <begin position="153"/>
        <end position="324"/>
    </location>
</feature>
<dbReference type="Pfam" id="PF00589">
    <property type="entry name" value="Phage_integrase"/>
    <property type="match status" value="1"/>
</dbReference>
<dbReference type="Proteomes" id="UP000824208">
    <property type="component" value="Unassembled WGS sequence"/>
</dbReference>
<dbReference type="Gene3D" id="1.10.443.10">
    <property type="entry name" value="Intergrase catalytic core"/>
    <property type="match status" value="1"/>
</dbReference>
<comment type="caution">
    <text evidence="7">The sequence shown here is derived from an EMBL/GenBank/DDBJ whole genome shotgun (WGS) entry which is preliminary data.</text>
</comment>
<reference evidence="7" key="1">
    <citation type="journal article" date="2021" name="PeerJ">
        <title>Extensive microbial diversity within the chicken gut microbiome revealed by metagenomics and culture.</title>
        <authorList>
            <person name="Gilroy R."/>
            <person name="Ravi A."/>
            <person name="Getino M."/>
            <person name="Pursley I."/>
            <person name="Horton D.L."/>
            <person name="Alikhan N.F."/>
            <person name="Baker D."/>
            <person name="Gharbi K."/>
            <person name="Hall N."/>
            <person name="Watson M."/>
            <person name="Adriaenssens E.M."/>
            <person name="Foster-Nyarko E."/>
            <person name="Jarju S."/>
            <person name="Secka A."/>
            <person name="Antonio M."/>
            <person name="Oren A."/>
            <person name="Chaudhuri R.R."/>
            <person name="La Ragione R."/>
            <person name="Hildebrand F."/>
            <person name="Pallen M.J."/>
        </authorList>
    </citation>
    <scope>NUCLEOTIDE SEQUENCE</scope>
    <source>
        <strain evidence="7">CHK189-11263</strain>
    </source>
</reference>
<dbReference type="InterPro" id="IPR044068">
    <property type="entry name" value="CB"/>
</dbReference>
<dbReference type="InterPro" id="IPR013762">
    <property type="entry name" value="Integrase-like_cat_sf"/>
</dbReference>
<proteinExistence type="inferred from homology"/>
<evidence type="ECO:0000313" key="8">
    <source>
        <dbReference type="Proteomes" id="UP000824208"/>
    </source>
</evidence>